<gene>
    <name evidence="2" type="ORF">LCGC14_1217910</name>
</gene>
<keyword evidence="1" id="KW-0472">Membrane</keyword>
<name>A0A0F9NUD3_9ZZZZ</name>
<keyword evidence="1" id="KW-1133">Transmembrane helix</keyword>
<evidence type="ECO:0000313" key="2">
    <source>
        <dbReference type="EMBL" id="KKM92485.1"/>
    </source>
</evidence>
<feature type="transmembrane region" description="Helical" evidence="1">
    <location>
        <begin position="622"/>
        <end position="646"/>
    </location>
</feature>
<protein>
    <submittedName>
        <fullName evidence="2">Uncharacterized protein</fullName>
    </submittedName>
</protein>
<feature type="transmembrane region" description="Helical" evidence="1">
    <location>
        <begin position="565"/>
        <end position="592"/>
    </location>
</feature>
<comment type="caution">
    <text evidence="2">The sequence shown here is derived from an EMBL/GenBank/DDBJ whole genome shotgun (WGS) entry which is preliminary data.</text>
</comment>
<dbReference type="AlphaFoldDB" id="A0A0F9NUD3"/>
<accession>A0A0F9NUD3</accession>
<proteinExistence type="predicted"/>
<feature type="transmembrane region" description="Helical" evidence="1">
    <location>
        <begin position="412"/>
        <end position="430"/>
    </location>
</feature>
<keyword evidence="1" id="KW-0812">Transmembrane</keyword>
<feature type="non-terminal residue" evidence="2">
    <location>
        <position position="1"/>
    </location>
</feature>
<sequence>KNSFTSKMDTFCFTSDFILTKRDVKELKNLFLRKNDLKKEKIRAYQRVIHKYKRDFNDFKDILQKSGDKYSRLPLKIIDKKQEEQINFKITSLTKHLKQFKQKRELGKMASFTSMSHSEKIEEIKETRKTLKKVQSELEHGLKKDKKEIQTYNNKIIRSFVEEEWPIYEQFFTAHTIFYGILFEVVESFLEEELELQIGDYSKYSLKKDLLTLVLHKQRFIIKLKEKAAQFKNEFLKKISDWNVDYIPFPSIFYKSGMKINTTGSDITVSINPKKVYKNVFNALSQRYGKIFRLKKPINIDKEGYLITVFYHTGFMMGIVSLLRNSNSKIEEDFTRYIKYKKINGKACFKIEFKDLADSLFCDWKSQRKRSQEREPESDYTPEKSPKEHHYIQGLRKKIKESQNFRKIHPKISISIVVGIIFVIFSFFFFNSPKIPVVGKNDSVKIDFIAWESDEEENYDVLDPLIDITVWVLMVPITENASTGLVLGLYNNLLNKQQYFNSELVWLNKCIDQNRDGIDDNTGQPALTYGNSTDQYFNTYLMIQFKILDIQKPSQQPSVFNPNPWISFLIIFLGIGIIVIFIGGALIIAISFGGKYREKKRLSPITVPDNRTYPLKIKLMKYGLLILFLLGVSSITLATIHAVTPFSHLYYLSKFNPFVYPVLAILFALINIVFIPVYLVLFKKIHKIVQKKRSNS</sequence>
<feature type="transmembrane region" description="Helical" evidence="1">
    <location>
        <begin position="304"/>
        <end position="323"/>
    </location>
</feature>
<reference evidence="2" key="1">
    <citation type="journal article" date="2015" name="Nature">
        <title>Complex archaea that bridge the gap between prokaryotes and eukaryotes.</title>
        <authorList>
            <person name="Spang A."/>
            <person name="Saw J.H."/>
            <person name="Jorgensen S.L."/>
            <person name="Zaremba-Niedzwiedzka K."/>
            <person name="Martijn J."/>
            <person name="Lind A.E."/>
            <person name="van Eijk R."/>
            <person name="Schleper C."/>
            <person name="Guy L."/>
            <person name="Ettema T.J."/>
        </authorList>
    </citation>
    <scope>NUCLEOTIDE SEQUENCE</scope>
</reference>
<dbReference type="EMBL" id="LAZR01006386">
    <property type="protein sequence ID" value="KKM92485.1"/>
    <property type="molecule type" value="Genomic_DNA"/>
</dbReference>
<evidence type="ECO:0000256" key="1">
    <source>
        <dbReference type="SAM" id="Phobius"/>
    </source>
</evidence>
<feature type="transmembrane region" description="Helical" evidence="1">
    <location>
        <begin position="658"/>
        <end position="682"/>
    </location>
</feature>
<organism evidence="2">
    <name type="scientific">marine sediment metagenome</name>
    <dbReference type="NCBI Taxonomy" id="412755"/>
    <lineage>
        <taxon>unclassified sequences</taxon>
        <taxon>metagenomes</taxon>
        <taxon>ecological metagenomes</taxon>
    </lineage>
</organism>